<proteinExistence type="inferred from homology"/>
<evidence type="ECO:0000256" key="1">
    <source>
        <dbReference type="ARBA" id="ARBA00007261"/>
    </source>
</evidence>
<dbReference type="InterPro" id="IPR011249">
    <property type="entry name" value="Metalloenz_LuxS/M16"/>
</dbReference>
<dbReference type="InterPro" id="IPR007863">
    <property type="entry name" value="Peptidase_M16_C"/>
</dbReference>
<organism evidence="4 5">
    <name type="scientific">Ferrimonas pelagia</name>
    <dbReference type="NCBI Taxonomy" id="1177826"/>
    <lineage>
        <taxon>Bacteria</taxon>
        <taxon>Pseudomonadati</taxon>
        <taxon>Pseudomonadota</taxon>
        <taxon>Gammaproteobacteria</taxon>
        <taxon>Alteromonadales</taxon>
        <taxon>Ferrimonadaceae</taxon>
        <taxon>Ferrimonas</taxon>
    </lineage>
</organism>
<dbReference type="Gene3D" id="3.30.830.10">
    <property type="entry name" value="Metalloenzyme, LuxS/M16 peptidase-like"/>
    <property type="match status" value="2"/>
</dbReference>
<dbReference type="Pfam" id="PF05193">
    <property type="entry name" value="Peptidase_M16_C"/>
    <property type="match status" value="1"/>
</dbReference>
<dbReference type="EMBL" id="BAABJZ010000099">
    <property type="protein sequence ID" value="GAA4898161.1"/>
    <property type="molecule type" value="Genomic_DNA"/>
</dbReference>
<accession>A0ABP9FD07</accession>
<evidence type="ECO:0000313" key="4">
    <source>
        <dbReference type="EMBL" id="GAA4898161.1"/>
    </source>
</evidence>
<sequence>MSRNIRPWWWLLSVAVSAVVTAQSELAQRAAPLYELEQQIRSEVLENGLQLRILPLPAGQTVSIASQFAVGSRNEGPGQTGYAHIFEHMLFKGSENAPGDTYVQTIGAYAGRFNATTWFDATNYYLTLPSEAVELGLWLEADRFIRPTLTEEGVQNQQGAVLEEMAMTIDNQPYVRPAMEFLLDQVAGTPYGHAVIGSVEDVSGSSAASLSAFHQAFYRPDLMQLSLVGDVPEPALAWVEQAFGAWSRPNHAPPEFGQLMLERRAVHQRLVDKRGPWPGLVLGWHTVGSTHPDAAAVALLELYLLHSKASVVQQSRLTDPDQLLTFSLPVSMELHGVANLVLVPRARTSLDSLADSVAAHIDAVAQAPLDAQTLTRLKTMWLEQQLARLDSPRSLAIALSATLDMDAETPLTGPWQRIEQVTPQDIARVARDYFQAGTVRLDLLPPWYVRAVKRVLEWLPSSTADWLEEAVL</sequence>
<keyword evidence="5" id="KW-1185">Reference proteome</keyword>
<dbReference type="SUPFAM" id="SSF63411">
    <property type="entry name" value="LuxS/MPP-like metallohydrolase"/>
    <property type="match status" value="2"/>
</dbReference>
<gene>
    <name evidence="4" type="ORF">GCM10023333_34440</name>
</gene>
<comment type="caution">
    <text evidence="4">The sequence shown here is derived from an EMBL/GenBank/DDBJ whole genome shotgun (WGS) entry which is preliminary data.</text>
</comment>
<reference evidence="5" key="1">
    <citation type="journal article" date="2019" name="Int. J. Syst. Evol. Microbiol.">
        <title>The Global Catalogue of Microorganisms (GCM) 10K type strain sequencing project: providing services to taxonomists for standard genome sequencing and annotation.</title>
        <authorList>
            <consortium name="The Broad Institute Genomics Platform"/>
            <consortium name="The Broad Institute Genome Sequencing Center for Infectious Disease"/>
            <person name="Wu L."/>
            <person name="Ma J."/>
        </authorList>
    </citation>
    <scope>NUCLEOTIDE SEQUENCE [LARGE SCALE GENOMIC DNA]</scope>
    <source>
        <strain evidence="5">JCM 18401</strain>
    </source>
</reference>
<dbReference type="PANTHER" id="PTHR11851">
    <property type="entry name" value="METALLOPROTEASE"/>
    <property type="match status" value="1"/>
</dbReference>
<comment type="similarity">
    <text evidence="1">Belongs to the peptidase M16 family.</text>
</comment>
<evidence type="ECO:0000313" key="5">
    <source>
        <dbReference type="Proteomes" id="UP001499988"/>
    </source>
</evidence>
<name>A0ABP9FD07_9GAMM</name>
<dbReference type="RefSeq" id="WP_345336702.1">
    <property type="nucleotide sequence ID" value="NZ_BAABJZ010000099.1"/>
</dbReference>
<dbReference type="PANTHER" id="PTHR11851:SF49">
    <property type="entry name" value="MITOCHONDRIAL-PROCESSING PEPTIDASE SUBUNIT ALPHA"/>
    <property type="match status" value="1"/>
</dbReference>
<dbReference type="InterPro" id="IPR050361">
    <property type="entry name" value="MPP/UQCRC_Complex"/>
</dbReference>
<dbReference type="InterPro" id="IPR011765">
    <property type="entry name" value="Pept_M16_N"/>
</dbReference>
<evidence type="ECO:0000259" key="2">
    <source>
        <dbReference type="Pfam" id="PF00675"/>
    </source>
</evidence>
<protein>
    <submittedName>
        <fullName evidence="4">Pitrilysin family protein</fullName>
    </submittedName>
</protein>
<dbReference type="Pfam" id="PF00675">
    <property type="entry name" value="Peptidase_M16"/>
    <property type="match status" value="1"/>
</dbReference>
<feature type="domain" description="Peptidase M16 N-terminal" evidence="2">
    <location>
        <begin position="59"/>
        <end position="172"/>
    </location>
</feature>
<feature type="domain" description="Peptidase M16 C-terminal" evidence="3">
    <location>
        <begin position="207"/>
        <end position="314"/>
    </location>
</feature>
<evidence type="ECO:0000259" key="3">
    <source>
        <dbReference type="Pfam" id="PF05193"/>
    </source>
</evidence>
<dbReference type="Proteomes" id="UP001499988">
    <property type="component" value="Unassembled WGS sequence"/>
</dbReference>